<protein>
    <recommendedName>
        <fullName evidence="4">Nucleic-acid-binding protein from transposon X-element</fullName>
    </recommendedName>
</protein>
<dbReference type="Proteomes" id="UP001562425">
    <property type="component" value="Unassembled WGS sequence"/>
</dbReference>
<keyword evidence="3" id="KW-1185">Reference proteome</keyword>
<organism evidence="2 3">
    <name type="scientific">Culex pipiens pipiens</name>
    <name type="common">Northern house mosquito</name>
    <dbReference type="NCBI Taxonomy" id="38569"/>
    <lineage>
        <taxon>Eukaryota</taxon>
        <taxon>Metazoa</taxon>
        <taxon>Ecdysozoa</taxon>
        <taxon>Arthropoda</taxon>
        <taxon>Hexapoda</taxon>
        <taxon>Insecta</taxon>
        <taxon>Pterygota</taxon>
        <taxon>Neoptera</taxon>
        <taxon>Endopterygota</taxon>
        <taxon>Diptera</taxon>
        <taxon>Nematocera</taxon>
        <taxon>Culicoidea</taxon>
        <taxon>Culicidae</taxon>
        <taxon>Culicinae</taxon>
        <taxon>Culicini</taxon>
        <taxon>Culex</taxon>
        <taxon>Culex</taxon>
    </lineage>
</organism>
<proteinExistence type="predicted"/>
<feature type="compositionally biased region" description="Basic and acidic residues" evidence="1">
    <location>
        <begin position="1"/>
        <end position="12"/>
    </location>
</feature>
<reference evidence="2 3" key="1">
    <citation type="submission" date="2024-05" db="EMBL/GenBank/DDBJ databases">
        <title>Culex pipiens pipiens assembly and annotation.</title>
        <authorList>
            <person name="Alout H."/>
            <person name="Durand T."/>
        </authorList>
    </citation>
    <scope>NUCLEOTIDE SEQUENCE [LARGE SCALE GENOMIC DNA]</scope>
    <source>
        <strain evidence="2">HA-2024</strain>
        <tissue evidence="2">Whole body</tissue>
    </source>
</reference>
<feature type="region of interest" description="Disordered" evidence="1">
    <location>
        <begin position="374"/>
        <end position="401"/>
    </location>
</feature>
<accession>A0ABD1D9E9</accession>
<evidence type="ECO:0000313" key="3">
    <source>
        <dbReference type="Proteomes" id="UP001562425"/>
    </source>
</evidence>
<name>A0ABD1D9E9_CULPP</name>
<dbReference type="EMBL" id="JBEHCU010006758">
    <property type="protein sequence ID" value="KAL1396282.1"/>
    <property type="molecule type" value="Genomic_DNA"/>
</dbReference>
<gene>
    <name evidence="2" type="ORF">pipiens_002717</name>
</gene>
<sequence length="443" mass="49928">MCAQSSHREQGPFRRFGRGSAAKAGTVQQGALSDGQLQRFEHLLVEQFDDDEFQQLARNDSQRWQFRSWSFFALGQGGLGVERTDGGYGRFKAALDLFVRLENAIPIEIIVQRGEQEKPPPYFIPDKDLTRLRTLANNAKVTATYKLTGQGIKIMCPTVEEYNKMGRLLKTWKYHFYTHDLPGSRPFKVVIRGLGDFSVESVTAALKQEKLEPLKVFKMTRRDQQEKNYRDHLFLVHFPKGATTLKRLKEIKALDQVIVQWETYRGANRSVTQCQNCLAFGHGTRNCFMDTRCTNCGGKHKNEDCIAETKCGNCQGKHQGTDAKCPARNKFIEIRKKASGPKKVTRVQPVINNDNFPPLPVPVVVPKPAPPKVPIPGFPKVSDNKSPHQREDGPSAGASASQELFSKEELVRIFLEMSDALNSCVTRAEVIKTLGVFVIKYGR</sequence>
<feature type="region of interest" description="Disordered" evidence="1">
    <location>
        <begin position="1"/>
        <end position="28"/>
    </location>
</feature>
<evidence type="ECO:0000256" key="1">
    <source>
        <dbReference type="SAM" id="MobiDB-lite"/>
    </source>
</evidence>
<comment type="caution">
    <text evidence="2">The sequence shown here is derived from an EMBL/GenBank/DDBJ whole genome shotgun (WGS) entry which is preliminary data.</text>
</comment>
<dbReference type="AlphaFoldDB" id="A0ABD1D9E9"/>
<evidence type="ECO:0008006" key="4">
    <source>
        <dbReference type="Google" id="ProtNLM"/>
    </source>
</evidence>
<feature type="compositionally biased region" description="Basic and acidic residues" evidence="1">
    <location>
        <begin position="382"/>
        <end position="393"/>
    </location>
</feature>
<evidence type="ECO:0000313" key="2">
    <source>
        <dbReference type="EMBL" id="KAL1396282.1"/>
    </source>
</evidence>